<keyword evidence="9" id="KW-1185">Reference proteome</keyword>
<dbReference type="AlphaFoldDB" id="A0A9X0B7A7"/>
<dbReference type="Pfam" id="PF01593">
    <property type="entry name" value="Amino_oxidase"/>
    <property type="match status" value="1"/>
</dbReference>
<evidence type="ECO:0000256" key="5">
    <source>
        <dbReference type="PIRSR" id="PIRSR601613-1"/>
    </source>
</evidence>
<evidence type="ECO:0000256" key="4">
    <source>
        <dbReference type="ARBA" id="ARBA00048448"/>
    </source>
</evidence>
<feature type="binding site" evidence="5">
    <location>
        <position position="395"/>
    </location>
    <ligand>
        <name>substrate</name>
    </ligand>
</feature>
<evidence type="ECO:0000313" key="9">
    <source>
        <dbReference type="Proteomes" id="UP001147782"/>
    </source>
</evidence>
<evidence type="ECO:0000259" key="7">
    <source>
        <dbReference type="Pfam" id="PF01593"/>
    </source>
</evidence>
<dbReference type="InterPro" id="IPR001613">
    <property type="entry name" value="Flavin_amine_oxidase"/>
</dbReference>
<feature type="binding site" evidence="5">
    <location>
        <begin position="70"/>
        <end position="71"/>
    </location>
    <ligand>
        <name>FAD</name>
        <dbReference type="ChEBI" id="CHEBI:57692"/>
    </ligand>
</feature>
<dbReference type="InterPro" id="IPR036188">
    <property type="entry name" value="FAD/NAD-bd_sf"/>
</dbReference>
<dbReference type="PRINTS" id="PR00757">
    <property type="entry name" value="AMINEOXDASEF"/>
</dbReference>
<evidence type="ECO:0000256" key="2">
    <source>
        <dbReference type="ARBA" id="ARBA00005995"/>
    </source>
</evidence>
<dbReference type="EMBL" id="JAPZBS010000001">
    <property type="protein sequence ID" value="KAJ5390725.1"/>
    <property type="molecule type" value="Genomic_DNA"/>
</dbReference>
<gene>
    <name evidence="8" type="ORF">N7496_001793</name>
</gene>
<comment type="catalytic activity">
    <reaction evidence="4">
        <text>a secondary aliphatic amine + O2 + H2O = a primary amine + an aldehyde + H2O2</text>
        <dbReference type="Rhea" id="RHEA:26414"/>
        <dbReference type="ChEBI" id="CHEBI:15377"/>
        <dbReference type="ChEBI" id="CHEBI:15379"/>
        <dbReference type="ChEBI" id="CHEBI:16240"/>
        <dbReference type="ChEBI" id="CHEBI:17478"/>
        <dbReference type="ChEBI" id="CHEBI:58855"/>
        <dbReference type="ChEBI" id="CHEBI:65296"/>
        <dbReference type="EC" id="1.4.3.4"/>
    </reaction>
</comment>
<comment type="caution">
    <text evidence="8">The sequence shown here is derived from an EMBL/GenBank/DDBJ whole genome shotgun (WGS) entry which is preliminary data.</text>
</comment>
<name>A0A9X0B7A7_9EURO</name>
<dbReference type="PANTHER" id="PTHR43563:SF1">
    <property type="entry name" value="AMINE OXIDASE [FLAVIN-CONTAINING] B"/>
    <property type="match status" value="1"/>
</dbReference>
<reference evidence="8" key="2">
    <citation type="journal article" date="2023" name="IMA Fungus">
        <title>Comparative genomic study of the Penicillium genus elucidates a diverse pangenome and 15 lateral gene transfer events.</title>
        <authorList>
            <person name="Petersen C."/>
            <person name="Sorensen T."/>
            <person name="Nielsen M.R."/>
            <person name="Sondergaard T.E."/>
            <person name="Sorensen J.L."/>
            <person name="Fitzpatrick D.A."/>
            <person name="Frisvad J.C."/>
            <person name="Nielsen K.L."/>
        </authorList>
    </citation>
    <scope>NUCLEOTIDE SEQUENCE</scope>
    <source>
        <strain evidence="8">IBT 29864</strain>
    </source>
</reference>
<evidence type="ECO:0000256" key="1">
    <source>
        <dbReference type="ARBA" id="ARBA00001974"/>
    </source>
</evidence>
<feature type="domain" description="Amine oxidase" evidence="7">
    <location>
        <begin position="51"/>
        <end position="495"/>
    </location>
</feature>
<dbReference type="PANTHER" id="PTHR43563">
    <property type="entry name" value="AMINE OXIDASE"/>
    <property type="match status" value="1"/>
</dbReference>
<protein>
    <recommendedName>
        <fullName evidence="6">Amine oxidase</fullName>
        <ecNumber evidence="6">1.4.3.-</ecNumber>
    </recommendedName>
</protein>
<evidence type="ECO:0000256" key="3">
    <source>
        <dbReference type="ARBA" id="ARBA00023002"/>
    </source>
</evidence>
<keyword evidence="3 6" id="KW-0560">Oxidoreductase</keyword>
<sequence length="509" mass="56891">MTNSPKSRDGYQWTKATGLVQGVPTLGLIQPSTHFTRGKHYDVIVIGGGYAGLTTCRDLALAGNNVLLVEARDRIGGRSWSSNIGGYPYEMGGTWVHWHQPFVWRELRRYGMMDQLEISPRKNVEGGAKVTVNLDGEVKHLSHDEEDGTVTNSAIQDATVESAFKKFINVDGQFGRSVIPYPHDIEFNMAGVQEYDHMSMADRMAQVAPHLTPLEKNMFEGFLAITHGAKWEEASFFELLRWWALMNYNYPDFMAIGLTYKLRDGQSALARRIFDEAVATGRLDYSFSTPVRDVIDHGDRVEVTARNGVEVFKARRLVCTVPLNVLHTLAFTPGLPTLKTEASLAGHVNQVVKCHAEVANPEMRSLGATNYPNGRLTYTFGDGTTPAGNTHLVAFGSSLPGVHLDPEQDIQVTKKAFEEFYPGMNVQRLVFHNWHKDEFARGAWEWLRPGMTTKYLQALRERHGNVFFASSDSSFGWRGFIDGAIDDGGRVAKIVHDELRDVRPVASKL</sequence>
<dbReference type="SUPFAM" id="SSF51905">
    <property type="entry name" value="FAD/NAD(P)-binding domain"/>
    <property type="match status" value="1"/>
</dbReference>
<dbReference type="OrthoDB" id="7777654at2759"/>
<dbReference type="Gene3D" id="3.40.50.720">
    <property type="entry name" value="NAD(P)-binding Rossmann-like Domain"/>
    <property type="match status" value="1"/>
</dbReference>
<dbReference type="Gene3D" id="3.90.660.10">
    <property type="match status" value="2"/>
</dbReference>
<dbReference type="InterPro" id="IPR002937">
    <property type="entry name" value="Amino_oxidase"/>
</dbReference>
<keyword evidence="6" id="KW-0274">FAD</keyword>
<feature type="binding site" evidence="5">
    <location>
        <position position="291"/>
    </location>
    <ligand>
        <name>FAD</name>
        <dbReference type="ChEBI" id="CHEBI:57692"/>
    </ligand>
</feature>
<evidence type="ECO:0000313" key="8">
    <source>
        <dbReference type="EMBL" id="KAJ5390725.1"/>
    </source>
</evidence>
<dbReference type="RefSeq" id="XP_056561453.1">
    <property type="nucleotide sequence ID" value="XM_056694724.1"/>
</dbReference>
<keyword evidence="6" id="KW-0285">Flavoprotein</keyword>
<dbReference type="GO" id="GO:0097621">
    <property type="term" value="F:monoamine oxidase activity"/>
    <property type="evidence" value="ECO:0007669"/>
    <property type="project" value="UniProtKB-EC"/>
</dbReference>
<dbReference type="Gene3D" id="3.50.50.60">
    <property type="entry name" value="FAD/NAD(P)-binding domain"/>
    <property type="match status" value="1"/>
</dbReference>
<comment type="cofactor">
    <cofactor evidence="1 6">
        <name>FAD</name>
        <dbReference type="ChEBI" id="CHEBI:57692"/>
    </cofactor>
</comment>
<reference evidence="8" key="1">
    <citation type="submission" date="2022-11" db="EMBL/GenBank/DDBJ databases">
        <authorList>
            <person name="Petersen C."/>
        </authorList>
    </citation>
    <scope>NUCLEOTIDE SEQUENCE</scope>
    <source>
        <strain evidence="8">IBT 29864</strain>
    </source>
</reference>
<proteinExistence type="inferred from homology"/>
<dbReference type="EC" id="1.4.3.-" evidence="6"/>
<dbReference type="InterPro" id="IPR050703">
    <property type="entry name" value="Flavin_MAO"/>
</dbReference>
<dbReference type="GeneID" id="81433901"/>
<evidence type="ECO:0000256" key="6">
    <source>
        <dbReference type="RuleBase" id="RU362067"/>
    </source>
</evidence>
<comment type="similarity">
    <text evidence="2 6">Belongs to the flavin monoamine oxidase family.</text>
</comment>
<organism evidence="8 9">
    <name type="scientific">Penicillium cataractarum</name>
    <dbReference type="NCBI Taxonomy" id="2100454"/>
    <lineage>
        <taxon>Eukaryota</taxon>
        <taxon>Fungi</taxon>
        <taxon>Dikarya</taxon>
        <taxon>Ascomycota</taxon>
        <taxon>Pezizomycotina</taxon>
        <taxon>Eurotiomycetes</taxon>
        <taxon>Eurotiomycetidae</taxon>
        <taxon>Eurotiales</taxon>
        <taxon>Aspergillaceae</taxon>
        <taxon>Penicillium</taxon>
    </lineage>
</organism>
<accession>A0A9X0B7A7</accession>
<dbReference type="Proteomes" id="UP001147782">
    <property type="component" value="Unassembled WGS sequence"/>
</dbReference>